<dbReference type="PANTHER" id="PTHR13696:SF52">
    <property type="entry name" value="PARA FAMILY PROTEIN CT_582"/>
    <property type="match status" value="1"/>
</dbReference>
<dbReference type="Gene3D" id="3.40.50.300">
    <property type="entry name" value="P-loop containing nucleotide triphosphate hydrolases"/>
    <property type="match status" value="1"/>
</dbReference>
<accession>A0ABQ0A537</accession>
<dbReference type="PRINTS" id="PR00091">
    <property type="entry name" value="NITROGNASEII"/>
</dbReference>
<feature type="region of interest" description="Disordered" evidence="1">
    <location>
        <begin position="258"/>
        <end position="280"/>
    </location>
</feature>
<dbReference type="InterPro" id="IPR050678">
    <property type="entry name" value="DNA_Partitioning_ATPase"/>
</dbReference>
<dbReference type="InterPro" id="IPR027417">
    <property type="entry name" value="P-loop_NTPase"/>
</dbReference>
<dbReference type="EMBL" id="BAABWN010000002">
    <property type="protein sequence ID" value="GAA6166757.1"/>
    <property type="molecule type" value="Genomic_DNA"/>
</dbReference>
<evidence type="ECO:0000256" key="1">
    <source>
        <dbReference type="SAM" id="MobiDB-lite"/>
    </source>
</evidence>
<evidence type="ECO:0000259" key="2">
    <source>
        <dbReference type="Pfam" id="PF13614"/>
    </source>
</evidence>
<name>A0ABQ0A537_9GAMM</name>
<evidence type="ECO:0000313" key="4">
    <source>
        <dbReference type="Proteomes" id="UP001465153"/>
    </source>
</evidence>
<keyword evidence="4" id="KW-1185">Reference proteome</keyword>
<dbReference type="InterPro" id="IPR025669">
    <property type="entry name" value="AAA_dom"/>
</dbReference>
<sequence>MIRAIFNRKGGVGKSTITCNLAAVAAKSGKKTLVIDIDPQANSTIYLGHDGQDDVVGIADFFDSQINYSFRDLAPDDFVRTTNFENLYLVSANSDLIDLENKLSSRHKIYKLRDFLKNLESIYDEIYIDTPPVLNFYSLSALIASDRCLIPFDCDIFSRNALFELVKNIQEVKEDHNDQLTIEGIVINQFNAQANLPSQAVSELMNEGLPILQPYLSSSIKIRESHRAHKPVIFMSPKHKVAQEFTELYQRLSGTWEAPKQTESVESSHREESSVELVEG</sequence>
<proteinExistence type="predicted"/>
<dbReference type="PANTHER" id="PTHR13696">
    <property type="entry name" value="P-LOOP CONTAINING NUCLEOSIDE TRIPHOSPHATE HYDROLASE"/>
    <property type="match status" value="1"/>
</dbReference>
<comment type="caution">
    <text evidence="3">The sequence shown here is derived from an EMBL/GenBank/DDBJ whole genome shotgun (WGS) entry which is preliminary data.</text>
</comment>
<reference evidence="3 4" key="1">
    <citation type="submission" date="2024-04" db="EMBL/GenBank/DDBJ databases">
        <title>Draft genome sequence of Sessilibacter corallicola NBRC 116591.</title>
        <authorList>
            <person name="Miyakawa T."/>
            <person name="Kusuya Y."/>
            <person name="Miura T."/>
        </authorList>
    </citation>
    <scope>NUCLEOTIDE SEQUENCE [LARGE SCALE GENOMIC DNA]</scope>
    <source>
        <strain evidence="3 4">KU-00831-HH</strain>
    </source>
</reference>
<dbReference type="Pfam" id="PF13614">
    <property type="entry name" value="AAA_31"/>
    <property type="match status" value="1"/>
</dbReference>
<protein>
    <submittedName>
        <fullName evidence="3">ParA family protein</fullName>
    </submittedName>
</protein>
<organism evidence="3 4">
    <name type="scientific">Sessilibacter corallicola</name>
    <dbReference type="NCBI Taxonomy" id="2904075"/>
    <lineage>
        <taxon>Bacteria</taxon>
        <taxon>Pseudomonadati</taxon>
        <taxon>Pseudomonadota</taxon>
        <taxon>Gammaproteobacteria</taxon>
        <taxon>Cellvibrionales</taxon>
        <taxon>Cellvibrionaceae</taxon>
        <taxon>Sessilibacter</taxon>
    </lineage>
</organism>
<evidence type="ECO:0000313" key="3">
    <source>
        <dbReference type="EMBL" id="GAA6166757.1"/>
    </source>
</evidence>
<feature type="domain" description="AAA" evidence="2">
    <location>
        <begin position="4"/>
        <end position="182"/>
    </location>
</feature>
<dbReference type="Proteomes" id="UP001465153">
    <property type="component" value="Unassembled WGS sequence"/>
</dbReference>
<gene>
    <name evidence="3" type="ORF">NBRC116591_05670</name>
</gene>
<dbReference type="RefSeq" id="WP_353301608.1">
    <property type="nucleotide sequence ID" value="NZ_BAABWN010000002.1"/>
</dbReference>
<dbReference type="SUPFAM" id="SSF52540">
    <property type="entry name" value="P-loop containing nucleoside triphosphate hydrolases"/>
    <property type="match status" value="1"/>
</dbReference>
<dbReference type="CDD" id="cd02042">
    <property type="entry name" value="ParAB_family"/>
    <property type="match status" value="1"/>
</dbReference>